<proteinExistence type="predicted"/>
<dbReference type="GO" id="GO:0016787">
    <property type="term" value="F:hydrolase activity"/>
    <property type="evidence" value="ECO:0007669"/>
    <property type="project" value="UniProtKB-KW"/>
</dbReference>
<dbReference type="Proteomes" id="UP000037773">
    <property type="component" value="Unassembled WGS sequence"/>
</dbReference>
<protein>
    <submittedName>
        <fullName evidence="2">Alpha/beta hydrolase</fullName>
    </submittedName>
</protein>
<keyword evidence="2" id="KW-0378">Hydrolase</keyword>
<organism evidence="2 3">
    <name type="scientific">Streptomyces caelestis</name>
    <dbReference type="NCBI Taxonomy" id="36816"/>
    <lineage>
        <taxon>Bacteria</taxon>
        <taxon>Bacillati</taxon>
        <taxon>Actinomycetota</taxon>
        <taxon>Actinomycetes</taxon>
        <taxon>Kitasatosporales</taxon>
        <taxon>Streptomycetaceae</taxon>
        <taxon>Streptomyces</taxon>
    </lineage>
</organism>
<dbReference type="RefSeq" id="WP_030822413.1">
    <property type="nucleotide sequence ID" value="NZ_LGCN01000196.1"/>
</dbReference>
<evidence type="ECO:0000313" key="2">
    <source>
        <dbReference type="EMBL" id="KOT37650.1"/>
    </source>
</evidence>
<sequence length="123" mass="13248">MTADGLMTWHGVPVLLCGGDGRKLSGGDTALDLIGDAMGCHAEAVAVPVERVADEFFALRSGVAGDVVQKFVNYRIRLVIVGDIASRVAGSDALRDFVRESNRGTWTWFVADRAELEERLARG</sequence>
<evidence type="ECO:0000313" key="3">
    <source>
        <dbReference type="Proteomes" id="UP000037773"/>
    </source>
</evidence>
<evidence type="ECO:0000259" key="1">
    <source>
        <dbReference type="Pfam" id="PF13788"/>
    </source>
</evidence>
<dbReference type="EMBL" id="LGCN01000196">
    <property type="protein sequence ID" value="KOT37650.1"/>
    <property type="molecule type" value="Genomic_DNA"/>
</dbReference>
<feature type="domain" description="DUF4180" evidence="1">
    <location>
        <begin position="11"/>
        <end position="120"/>
    </location>
</feature>
<dbReference type="Pfam" id="PF13788">
    <property type="entry name" value="DUF4180"/>
    <property type="match status" value="1"/>
</dbReference>
<comment type="caution">
    <text evidence="2">The sequence shown here is derived from an EMBL/GenBank/DDBJ whole genome shotgun (WGS) entry which is preliminary data.</text>
</comment>
<keyword evidence="3" id="KW-1185">Reference proteome</keyword>
<gene>
    <name evidence="2" type="ORF">ADK41_18375</name>
</gene>
<dbReference type="PATRIC" id="fig|36816.3.peg.3978"/>
<dbReference type="OrthoDB" id="8595425at2"/>
<reference evidence="2 3" key="1">
    <citation type="submission" date="2015-07" db="EMBL/GenBank/DDBJ databases">
        <authorList>
            <person name="Noorani M."/>
        </authorList>
    </citation>
    <scope>NUCLEOTIDE SEQUENCE [LARGE SCALE GENOMIC DNA]</scope>
    <source>
        <strain evidence="2 3">NRRL B-24567</strain>
    </source>
</reference>
<name>A0A0M8QIK4_9ACTN</name>
<accession>A0A0M8QIK4</accession>
<dbReference type="InterPro" id="IPR025438">
    <property type="entry name" value="DUF4180"/>
</dbReference>
<dbReference type="AlphaFoldDB" id="A0A0M8QIK4"/>